<gene>
    <name evidence="2" type="ORF">RI108_02505</name>
</gene>
<organism evidence="2 3">
    <name type="scientific">Pseudomonas coleopterorum</name>
    <dbReference type="NCBI Taxonomy" id="1605838"/>
    <lineage>
        <taxon>Bacteria</taxon>
        <taxon>Pseudomonadati</taxon>
        <taxon>Pseudomonadota</taxon>
        <taxon>Gammaproteobacteria</taxon>
        <taxon>Pseudomonadales</taxon>
        <taxon>Pseudomonadaceae</taxon>
        <taxon>Pseudomonas</taxon>
    </lineage>
</organism>
<dbReference type="Proteomes" id="UP001258207">
    <property type="component" value="Chromosome"/>
</dbReference>
<dbReference type="EMBL" id="CP134081">
    <property type="protein sequence ID" value="WNC10325.1"/>
    <property type="molecule type" value="Genomic_DNA"/>
</dbReference>
<evidence type="ECO:0000313" key="3">
    <source>
        <dbReference type="Proteomes" id="UP001258207"/>
    </source>
</evidence>
<evidence type="ECO:0000256" key="1">
    <source>
        <dbReference type="SAM" id="Phobius"/>
    </source>
</evidence>
<keyword evidence="1" id="KW-0472">Membrane</keyword>
<reference evidence="2" key="1">
    <citation type="submission" date="2023-09" db="EMBL/GenBank/DDBJ databases">
        <title>First report of Pseudomonas coleopterorum DJ13 causing leaf spot on Rhododendron pulchrum Sweet in China.</title>
        <authorList>
            <person name="Zhang Y."/>
        </authorList>
    </citation>
    <scope>NUCLEOTIDE SEQUENCE</scope>
    <source>
        <strain evidence="2">DJ13</strain>
    </source>
</reference>
<accession>A0AAJ6M194</accession>
<keyword evidence="1" id="KW-0812">Transmembrane</keyword>
<dbReference type="AlphaFoldDB" id="A0AAJ6M194"/>
<protein>
    <submittedName>
        <fullName evidence="2">Uncharacterized protein</fullName>
    </submittedName>
</protein>
<name>A0AAJ6M194_9PSED</name>
<sequence>MDFTPVISQLWGMLSWALPLLLLITLFKSPWAKLRIEKRTTQMFA</sequence>
<feature type="transmembrane region" description="Helical" evidence="1">
    <location>
        <begin position="6"/>
        <end position="27"/>
    </location>
</feature>
<keyword evidence="1" id="KW-1133">Transmembrane helix</keyword>
<proteinExistence type="predicted"/>
<evidence type="ECO:0000313" key="2">
    <source>
        <dbReference type="EMBL" id="WNC10325.1"/>
    </source>
</evidence>
<dbReference type="RefSeq" id="WP_310792265.1">
    <property type="nucleotide sequence ID" value="NZ_CP134081.1"/>
</dbReference>